<reference evidence="4" key="1">
    <citation type="submission" date="2012-12" db="EMBL/GenBank/DDBJ databases">
        <authorList>
            <person name="Hellsten U."/>
            <person name="Grimwood J."/>
            <person name="Chapman J.A."/>
            <person name="Shapiro H."/>
            <person name="Aerts A."/>
            <person name="Otillar R.P."/>
            <person name="Terry A.Y."/>
            <person name="Boore J.L."/>
            <person name="Simakov O."/>
            <person name="Marletaz F."/>
            <person name="Cho S.-J."/>
            <person name="Edsinger-Gonzales E."/>
            <person name="Havlak P."/>
            <person name="Kuo D.-H."/>
            <person name="Larsson T."/>
            <person name="Lv J."/>
            <person name="Arendt D."/>
            <person name="Savage R."/>
            <person name="Osoegawa K."/>
            <person name="de Jong P."/>
            <person name="Lindberg D.R."/>
            <person name="Seaver E.C."/>
            <person name="Weisblat D.A."/>
            <person name="Putnam N.H."/>
            <person name="Grigoriev I.V."/>
            <person name="Rokhsar D.S."/>
        </authorList>
    </citation>
    <scope>NUCLEOTIDE SEQUENCE</scope>
    <source>
        <strain evidence="4">I ESC-2004</strain>
    </source>
</reference>
<keyword evidence="1" id="KW-0560">Oxidoreductase</keyword>
<dbReference type="PRINTS" id="PR00368">
    <property type="entry name" value="FADPNR"/>
</dbReference>
<dbReference type="GO" id="GO:0036503">
    <property type="term" value="P:ERAD pathway"/>
    <property type="evidence" value="ECO:0007669"/>
    <property type="project" value="TreeGrafter"/>
</dbReference>
<dbReference type="GO" id="GO:0004497">
    <property type="term" value="F:monooxygenase activity"/>
    <property type="evidence" value="ECO:0007669"/>
    <property type="project" value="TreeGrafter"/>
</dbReference>
<reference evidence="3" key="3">
    <citation type="submission" date="2015-06" db="UniProtKB">
        <authorList>
            <consortium name="EnsemblMetazoa"/>
        </authorList>
    </citation>
    <scope>IDENTIFICATION</scope>
</reference>
<dbReference type="GO" id="GO:0050660">
    <property type="term" value="F:flavin adenine dinucleotide binding"/>
    <property type="evidence" value="ECO:0007669"/>
    <property type="project" value="TreeGrafter"/>
</dbReference>
<name>R7T6B7_CAPTE</name>
<protein>
    <recommendedName>
        <fullName evidence="5">FAD/NAD(P)-binding domain-containing protein</fullName>
    </recommendedName>
</protein>
<dbReference type="PANTHER" id="PTHR43539">
    <property type="entry name" value="FLAVIN-BINDING MONOOXYGENASE-LIKE PROTEIN (AFU_ORTHOLOGUE AFUA_4G09220)"/>
    <property type="match status" value="1"/>
</dbReference>
<evidence type="ECO:0008006" key="5">
    <source>
        <dbReference type="Google" id="ProtNLM"/>
    </source>
</evidence>
<dbReference type="PRINTS" id="PR00411">
    <property type="entry name" value="PNDRDTASEI"/>
</dbReference>
<dbReference type="STRING" id="283909.R7T6B7"/>
<evidence type="ECO:0000313" key="3">
    <source>
        <dbReference type="EnsemblMetazoa" id="CapteP190646"/>
    </source>
</evidence>
<proteinExistence type="predicted"/>
<dbReference type="SUPFAM" id="SSF51905">
    <property type="entry name" value="FAD/NAD(P)-binding domain"/>
    <property type="match status" value="1"/>
</dbReference>
<dbReference type="InterPro" id="IPR036188">
    <property type="entry name" value="FAD/NAD-bd_sf"/>
</dbReference>
<dbReference type="InterPro" id="IPR050982">
    <property type="entry name" value="Auxin_biosynth/cation_transpt"/>
</dbReference>
<keyword evidence="4" id="KW-1185">Reference proteome</keyword>
<organism evidence="2">
    <name type="scientific">Capitella teleta</name>
    <name type="common">Polychaete worm</name>
    <dbReference type="NCBI Taxonomy" id="283909"/>
    <lineage>
        <taxon>Eukaryota</taxon>
        <taxon>Metazoa</taxon>
        <taxon>Spiralia</taxon>
        <taxon>Lophotrochozoa</taxon>
        <taxon>Annelida</taxon>
        <taxon>Polychaeta</taxon>
        <taxon>Sedentaria</taxon>
        <taxon>Scolecida</taxon>
        <taxon>Capitellidae</taxon>
        <taxon>Capitella</taxon>
    </lineage>
</organism>
<dbReference type="EMBL" id="AMQN01003352">
    <property type="status" value="NOT_ANNOTATED_CDS"/>
    <property type="molecule type" value="Genomic_DNA"/>
</dbReference>
<dbReference type="OrthoDB" id="6281436at2759"/>
<accession>R7T6B7</accession>
<dbReference type="Proteomes" id="UP000014760">
    <property type="component" value="Unassembled WGS sequence"/>
</dbReference>
<dbReference type="PANTHER" id="PTHR43539:SF23">
    <property type="entry name" value="FAD-DEPENDENT OXIDOREDUCTASE DOMAIN-CONTAINING PROTEIN 2"/>
    <property type="match status" value="1"/>
</dbReference>
<evidence type="ECO:0000256" key="1">
    <source>
        <dbReference type="ARBA" id="ARBA00023002"/>
    </source>
</evidence>
<dbReference type="GO" id="GO:0005788">
    <property type="term" value="C:endoplasmic reticulum lumen"/>
    <property type="evidence" value="ECO:0007669"/>
    <property type="project" value="TreeGrafter"/>
</dbReference>
<dbReference type="HOGENOM" id="CLU_014290_1_0_1"/>
<dbReference type="AlphaFoldDB" id="R7T6B7"/>
<reference evidence="2 4" key="2">
    <citation type="journal article" date="2013" name="Nature">
        <title>Insights into bilaterian evolution from three spiralian genomes.</title>
        <authorList>
            <person name="Simakov O."/>
            <person name="Marletaz F."/>
            <person name="Cho S.J."/>
            <person name="Edsinger-Gonzales E."/>
            <person name="Havlak P."/>
            <person name="Hellsten U."/>
            <person name="Kuo D.H."/>
            <person name="Larsson T."/>
            <person name="Lv J."/>
            <person name="Arendt D."/>
            <person name="Savage R."/>
            <person name="Osoegawa K."/>
            <person name="de Jong P."/>
            <person name="Grimwood J."/>
            <person name="Chapman J.A."/>
            <person name="Shapiro H."/>
            <person name="Aerts A."/>
            <person name="Otillar R.P."/>
            <person name="Terry A.Y."/>
            <person name="Boore J.L."/>
            <person name="Grigoriev I.V."/>
            <person name="Lindberg D.R."/>
            <person name="Seaver E.C."/>
            <person name="Weisblat D.A."/>
            <person name="Putnam N.H."/>
            <person name="Rokhsar D.S."/>
        </authorList>
    </citation>
    <scope>NUCLEOTIDE SEQUENCE</scope>
    <source>
        <strain evidence="2 4">I ESC-2004</strain>
    </source>
</reference>
<evidence type="ECO:0000313" key="2">
    <source>
        <dbReference type="EMBL" id="ELT88833.1"/>
    </source>
</evidence>
<dbReference type="Pfam" id="PF13738">
    <property type="entry name" value="Pyr_redox_3"/>
    <property type="match status" value="1"/>
</dbReference>
<dbReference type="EnsemblMetazoa" id="CapteT190646">
    <property type="protein sequence ID" value="CapteP190646"/>
    <property type="gene ID" value="CapteG190646"/>
</dbReference>
<sequence>MGNPAAKIDLNYEYIIVGAGPAGVQAAYYLGKAGRDYMIIEKGDKPGYFFEKFPRHRTLISINKRFNYFPEDDYNMRHDWNSLLSDDTEMRFTKYSDELFPPADRLVDYMHDFCERFDIKISYNTTVEKISRKIDDSGETEFQIKTQQGTYKSQVLIMATGAMKEKLPDIPGIEFAKQYSEHSIKQSDYENKKISIIGGGNSAFETADHLAGHAAIVHMHADNGFKMAWDTHFPGDLRAINNSIIDMFHLKSIHGLRRAIPTKLEEIIVDGKRKVKMHFDQEQPNWDPPSTAHMYDTYDDVIFCTGWYYIIDAMWDDSCKPEITTCGKFPCQKATWESTNINNLFFAGTSTQGRDRRAASSFIHGFRYSAKCLALMLNHLRHGDFLPQENFSSINMEKIAKFVAERMSTTSALYQLNYGVLCDVMILNPEENVTNKRYEDVKDIKGSAKYFYELPTEWALEQPCFKNQENMWVIILKDGKSNFPAYHNPLDFVTPPRMLDFDLPCQAFIQPIIRRYRFGELISETSIGSNFVVRLDQHQLTEDAHPTRSLNKMKKLMCDQFGVNHDSIEDLVYTEEQKRERMTPWDQSQIDSYKMREQSKFNAKPCSLIGAEPPKWQRVGKDQNIELMPEH</sequence>
<evidence type="ECO:0000313" key="4">
    <source>
        <dbReference type="Proteomes" id="UP000014760"/>
    </source>
</evidence>
<dbReference type="Gene3D" id="3.50.50.60">
    <property type="entry name" value="FAD/NAD(P)-binding domain"/>
    <property type="match status" value="2"/>
</dbReference>
<gene>
    <name evidence="2" type="ORF">CAPTEDRAFT_190646</name>
</gene>
<dbReference type="EMBL" id="KB311659">
    <property type="protein sequence ID" value="ELT88833.1"/>
    <property type="molecule type" value="Genomic_DNA"/>
</dbReference>